<keyword evidence="3" id="KW-1185">Reference proteome</keyword>
<sequence length="112" mass="12517">MSVDQLKIILQQTKFQAPQLKTTEMMGQKSIQENSIQISELTGSTTESQINSMSEFHFDPEANVTLGLWTKMYGNVCQKVLVVFIYCQSLTTNAYSDSTYSFSRVTASSKPG</sequence>
<dbReference type="GeneID" id="24591830"/>
<evidence type="ECO:0000313" key="3">
    <source>
        <dbReference type="Proteomes" id="UP000471633"/>
    </source>
</evidence>
<dbReference type="KEGG" id="shx:MS3_00006000"/>
<protein>
    <submittedName>
        <fullName evidence="2">Uncharacterized protein</fullName>
    </submittedName>
</protein>
<evidence type="ECO:0000313" key="2">
    <source>
        <dbReference type="EMBL" id="KGB36005.1"/>
    </source>
</evidence>
<dbReference type="Proteomes" id="UP000471633">
    <property type="component" value="Unassembled WGS sequence"/>
</dbReference>
<reference evidence="1" key="3">
    <citation type="submission" date="2021-06" db="EMBL/GenBank/DDBJ databases">
        <title>Chromosome-level genome assembly for S. haematobium.</title>
        <authorList>
            <person name="Stroehlein A.J."/>
        </authorList>
    </citation>
    <scope>NUCLEOTIDE SEQUENCE</scope>
</reference>
<name>A0A094ZMU8_SCHHA</name>
<dbReference type="AlphaFoldDB" id="A0A094ZMU8"/>
<accession>A0A094ZMU8</accession>
<evidence type="ECO:0000313" key="1">
    <source>
        <dbReference type="EMBL" id="KAH9584366.1"/>
    </source>
</evidence>
<reference evidence="2" key="1">
    <citation type="journal article" date="2012" name="Nat. Genet.">
        <title>Whole-genome sequence of Schistosoma haematobium.</title>
        <authorList>
            <person name="Young N.D."/>
            <person name="Jex A.R."/>
            <person name="Li B."/>
            <person name="Liu S."/>
            <person name="Yang L."/>
            <person name="Xiong Z."/>
            <person name="Li Y."/>
            <person name="Cantacessi C."/>
            <person name="Hall R.S."/>
            <person name="Xu X."/>
            <person name="Chen F."/>
            <person name="Wu X."/>
            <person name="Zerlotini A."/>
            <person name="Oliveira G."/>
            <person name="Hofmann A."/>
            <person name="Zhang G."/>
            <person name="Fang X."/>
            <person name="Kang Y."/>
            <person name="Campbell B.E."/>
            <person name="Loukas A."/>
            <person name="Ranganathan S."/>
            <person name="Rollinson D."/>
            <person name="Rinaldi G."/>
            <person name="Brindley P.J."/>
            <person name="Yang H."/>
            <person name="Wang J."/>
            <person name="Wang J."/>
            <person name="Gasser R.B."/>
        </authorList>
    </citation>
    <scope>NUCLEOTIDE SEQUENCE [LARGE SCALE GENOMIC DNA]</scope>
</reference>
<organism evidence="2">
    <name type="scientific">Schistosoma haematobium</name>
    <name type="common">Blood fluke</name>
    <dbReference type="NCBI Taxonomy" id="6185"/>
    <lineage>
        <taxon>Eukaryota</taxon>
        <taxon>Metazoa</taxon>
        <taxon>Spiralia</taxon>
        <taxon>Lophotrochozoa</taxon>
        <taxon>Platyhelminthes</taxon>
        <taxon>Trematoda</taxon>
        <taxon>Digenea</taxon>
        <taxon>Strigeidida</taxon>
        <taxon>Schistosomatoidea</taxon>
        <taxon>Schistosomatidae</taxon>
        <taxon>Schistosoma</taxon>
    </lineage>
</organism>
<proteinExistence type="predicted"/>
<dbReference type="EMBL" id="KL250736">
    <property type="protein sequence ID" value="KGB36005.1"/>
    <property type="molecule type" value="Genomic_DNA"/>
</dbReference>
<dbReference type="EMBL" id="AMPZ03000004">
    <property type="protein sequence ID" value="KAH9584366.1"/>
    <property type="molecule type" value="Genomic_DNA"/>
</dbReference>
<reference evidence="1" key="4">
    <citation type="journal article" date="2022" name="PLoS Pathog.">
        <title>Chromosome-level genome of Schistosoma haematobium underpins genome-wide explorations of molecular variation.</title>
        <authorList>
            <person name="Stroehlein A.J."/>
            <person name="Korhonen P.K."/>
            <person name="Lee V.V."/>
            <person name="Ralph S.A."/>
            <person name="Mentink-Kane M."/>
            <person name="You H."/>
            <person name="McManus D.P."/>
            <person name="Tchuente L.T."/>
            <person name="Stothard J.R."/>
            <person name="Kaur P."/>
            <person name="Dudchenko O."/>
            <person name="Aiden E.L."/>
            <person name="Yang B."/>
            <person name="Yang H."/>
            <person name="Emery A.M."/>
            <person name="Webster B.L."/>
            <person name="Brindley P.J."/>
            <person name="Rollinson D."/>
            <person name="Chang B.C.H."/>
            <person name="Gasser R.B."/>
            <person name="Young N.D."/>
        </authorList>
    </citation>
    <scope>NUCLEOTIDE SEQUENCE</scope>
</reference>
<gene>
    <name evidence="1" type="ORF">MS3_00006000</name>
    <name evidence="2" type="ORF">MS3_04278</name>
</gene>
<dbReference type="RefSeq" id="XP_012795770.1">
    <property type="nucleotide sequence ID" value="XM_012940316.1"/>
</dbReference>
<reference evidence="1" key="2">
    <citation type="journal article" date="2019" name="Gigascience">
        <title>High-quality Schistosoma haematobium genome achieved by single-molecule and long-range sequencing.</title>
        <authorList>
            <person name="Stroehlein A.J."/>
            <person name="Korhonen P.K."/>
            <person name="Chong T.M."/>
            <person name="Lim Y.L."/>
            <person name="Chan K.G."/>
            <person name="Webster B."/>
            <person name="Rollinson D."/>
            <person name="Brindley P.J."/>
            <person name="Gasser R.B."/>
            <person name="Young N.D."/>
        </authorList>
    </citation>
    <scope>NUCLEOTIDE SEQUENCE</scope>
</reference>
<dbReference type="CTD" id="24591830"/>